<dbReference type="EMBL" id="FNGV01000018">
    <property type="protein sequence ID" value="SDM96600.1"/>
    <property type="molecule type" value="Genomic_DNA"/>
</dbReference>
<reference evidence="1 2" key="1">
    <citation type="submission" date="2016-10" db="EMBL/GenBank/DDBJ databases">
        <authorList>
            <person name="de Groot N.N."/>
        </authorList>
    </citation>
    <scope>NUCLEOTIDE SEQUENCE [LARGE SCALE GENOMIC DNA]</scope>
    <source>
        <strain evidence="1 2">DSM 19886</strain>
    </source>
</reference>
<keyword evidence="2" id="KW-1185">Reference proteome</keyword>
<name>A0A1G9XIQ4_9FLAO</name>
<organism evidence="1 2">
    <name type="scientific">Kriegella aquimaris</name>
    <dbReference type="NCBI Taxonomy" id="192904"/>
    <lineage>
        <taxon>Bacteria</taxon>
        <taxon>Pseudomonadati</taxon>
        <taxon>Bacteroidota</taxon>
        <taxon>Flavobacteriia</taxon>
        <taxon>Flavobacteriales</taxon>
        <taxon>Flavobacteriaceae</taxon>
        <taxon>Kriegella</taxon>
    </lineage>
</organism>
<dbReference type="Proteomes" id="UP000199440">
    <property type="component" value="Unassembled WGS sequence"/>
</dbReference>
<gene>
    <name evidence="1" type="ORF">SAMN04488514_11831</name>
</gene>
<protein>
    <submittedName>
        <fullName evidence="1">Uncharacterized protein</fullName>
    </submittedName>
</protein>
<sequence>MVYRTFESQRPKATAAMPTIMLDNIYIEKCKSSPAVNNECFSNANVENVVNPPQNPVDSNKVWFWLSKLPLKESPKIIPINTQPIILTKNVPKKKY</sequence>
<accession>A0A1G9XIQ4</accession>
<evidence type="ECO:0000313" key="1">
    <source>
        <dbReference type="EMBL" id="SDM96600.1"/>
    </source>
</evidence>
<proteinExistence type="predicted"/>
<dbReference type="AlphaFoldDB" id="A0A1G9XIQ4"/>
<evidence type="ECO:0000313" key="2">
    <source>
        <dbReference type="Proteomes" id="UP000199440"/>
    </source>
</evidence>